<evidence type="ECO:0000313" key="3">
    <source>
        <dbReference type="EMBL" id="OIZ95491.1"/>
    </source>
</evidence>
<sequence length="1146" mass="128475">MTANSSIIDDILDGTFTKEKYPRLTDETIFKLAIDDILLESSRIKNHPNQRTIDNDSKCSSDSNSDEKNSCIHSDLQKNLETGGLNSLLNFLTKHIANKTNMANEEKKKLISLVNHFSTLYEVKITDENSKFSENDIVTSSSFLKFVTNLLHIYNISAFAAPELIHQKGENNSISITSGDPQGIDTLVTDTSKLSETVIQKLNSQNYTANKENIMDFLESLGQFGFKLKIKEEFQGVHDKIPELASKIIHSKTLSNFNTEDKELAGYTFLNEFDDKNEAAIQSDCQDLLNLAKCSRPMTENIQLFQSITQGNYSNKKPSFTHFEQVENEIYKNIHTLDRMQSIHILVFLNNVLKTNREFTFNFLKLGSIAFNMIKNLINDLEEKNNLDSSFAQAEKKLTSFLFNIIKNNNNSQELHSQIHILKQFGKLYEAIILNNSSDLKSLNDTIGNHLFSILARNIDRKEALETGYHDFIDIIQSVNKVCSKNPAACNMPKILTLSFKCLGHIYHKKSVNYKTEAVAAASKLIKSNSDKLDSHQLNDAVSFFFKPNITQRDLNSKCKRLFGLTGCRPASLINLDSQIENEPSNDVIATTLRPKDSIIVPPQITAIPVNTNETLQTSNSTIAPLITMATHGQAEKPSVQFDNSTLTENSTALTNLDHRAHTPQVTSSAIEFGASAAHGAGSGILNGIIQYFAVKYSQQEEQKSTTKAILLYSSLFAHASLAATFPLILFQIKESINQGNEEEAQQLWNNLLLQALPTFISSVGFSLGLQLINEFTQLLSNRFKLRSIAQNTLPLVGTAVSVIKNPLATGIQIGTSITASSLTYFGLNRLFPAKHRHSDLEAAEVTKSFEMEPLNTEKGVIAINGTIAETETLEKTYQYITEENFIQIKKQSEEILSKLENLVHSLNENIEKIRAKIDSDTIPTVADTYQKIIEDKSKVLQIIQRERDFCRLEVSFLQDNHSNAYKKYRIETKHTSEQKKETKALYTSAMEKLGNVFKRMEPMFNNMKSNLGRAEGYIIAASNSFAGSDQTKDYLNEIMGQIQFPLSLTKLYLNTYSTSQAAEQGEKRGAKKALSNQKFFQKISAESNMSNHQRPTRTRQFSDNRCQSASDSKTHSSSSEESSVISTGSSKDSENAQIFRSLLNS</sequence>
<feature type="compositionally biased region" description="Low complexity" evidence="2">
    <location>
        <begin position="1109"/>
        <end position="1131"/>
    </location>
</feature>
<feature type="coiled-coil region" evidence="1">
    <location>
        <begin position="890"/>
        <end position="917"/>
    </location>
</feature>
<name>A0A1J8P8Z8_9COXI</name>
<feature type="region of interest" description="Disordered" evidence="2">
    <location>
        <begin position="1084"/>
        <end position="1146"/>
    </location>
</feature>
<feature type="region of interest" description="Disordered" evidence="2">
    <location>
        <begin position="47"/>
        <end position="70"/>
    </location>
</feature>
<comment type="caution">
    <text evidence="3">The sequence shown here is derived from an EMBL/GenBank/DDBJ whole genome shotgun (WGS) entry which is preliminary data.</text>
</comment>
<evidence type="ECO:0000313" key="4">
    <source>
        <dbReference type="Proteomes" id="UP000183924"/>
    </source>
</evidence>
<dbReference type="Proteomes" id="UP000183924">
    <property type="component" value="Unassembled WGS sequence"/>
</dbReference>
<dbReference type="EMBL" id="LUKY01000031">
    <property type="protein sequence ID" value="OIZ95491.1"/>
    <property type="molecule type" value="Genomic_DNA"/>
</dbReference>
<reference evidence="3 4" key="1">
    <citation type="submission" date="2016-03" db="EMBL/GenBank/DDBJ databases">
        <title>Comparative genomics of Rickettsiella.</title>
        <authorList>
            <person name="Chandler C."/>
            <person name="Wang Y."/>
        </authorList>
    </citation>
    <scope>NUCLEOTIDE SEQUENCE [LARGE SCALE GENOMIC DNA]</scope>
    <source>
        <strain evidence="3 4">RCFS May 2013</strain>
    </source>
</reference>
<feature type="compositionally biased region" description="Basic and acidic residues" evidence="2">
    <location>
        <begin position="53"/>
        <end position="70"/>
    </location>
</feature>
<dbReference type="RefSeq" id="WP_071662150.1">
    <property type="nucleotide sequence ID" value="NZ_LUKY01000031.1"/>
</dbReference>
<proteinExistence type="predicted"/>
<evidence type="ECO:0000256" key="2">
    <source>
        <dbReference type="SAM" id="MobiDB-lite"/>
    </source>
</evidence>
<keyword evidence="4" id="KW-1185">Reference proteome</keyword>
<evidence type="ECO:0000256" key="1">
    <source>
        <dbReference type="SAM" id="Coils"/>
    </source>
</evidence>
<feature type="compositionally biased region" description="Polar residues" evidence="2">
    <location>
        <begin position="1136"/>
        <end position="1146"/>
    </location>
</feature>
<dbReference type="AlphaFoldDB" id="A0A1J8P8Z8"/>
<dbReference type="OrthoDB" id="9999079at2"/>
<gene>
    <name evidence="3" type="ORF">A1D18_01960</name>
</gene>
<organism evidence="3 4">
    <name type="scientific">Candidatus Rickettsiella isopodorum</name>
    <dbReference type="NCBI Taxonomy" id="1225476"/>
    <lineage>
        <taxon>Bacteria</taxon>
        <taxon>Pseudomonadati</taxon>
        <taxon>Pseudomonadota</taxon>
        <taxon>Gammaproteobacteria</taxon>
        <taxon>Legionellales</taxon>
        <taxon>Coxiellaceae</taxon>
        <taxon>Rickettsiella</taxon>
    </lineage>
</organism>
<protein>
    <submittedName>
        <fullName evidence="3">Uncharacterized protein</fullName>
    </submittedName>
</protein>
<feature type="compositionally biased region" description="Polar residues" evidence="2">
    <location>
        <begin position="1084"/>
        <end position="1108"/>
    </location>
</feature>
<accession>A0A1J8P8Z8</accession>
<keyword evidence="1" id="KW-0175">Coiled coil</keyword>